<reference evidence="2" key="1">
    <citation type="journal article" date="2020" name="G3 (Bethesda)">
        <title>High-Quality Assemblies for Three Invasive Social Wasps from the &lt;i&gt;Vespula&lt;/i&gt; Genus.</title>
        <authorList>
            <person name="Harrop T.W.R."/>
            <person name="Guhlin J."/>
            <person name="McLaughlin G.M."/>
            <person name="Permina E."/>
            <person name="Stockwell P."/>
            <person name="Gilligan J."/>
            <person name="Le Lec M.F."/>
            <person name="Gruber M.A.M."/>
            <person name="Quinn O."/>
            <person name="Lovegrove M."/>
            <person name="Duncan E.J."/>
            <person name="Remnant E.J."/>
            <person name="Van Eeckhoven J."/>
            <person name="Graham B."/>
            <person name="Knapp R.A."/>
            <person name="Langford K.W."/>
            <person name="Kronenberg Z."/>
            <person name="Press M.O."/>
            <person name="Eacker S.M."/>
            <person name="Wilson-Rankin E.E."/>
            <person name="Purcell J."/>
            <person name="Lester P.J."/>
            <person name="Dearden P.K."/>
        </authorList>
    </citation>
    <scope>NUCLEOTIDE SEQUENCE</scope>
    <source>
        <strain evidence="2">Linc-1</strain>
    </source>
</reference>
<keyword evidence="3" id="KW-1185">Reference proteome</keyword>
<protein>
    <submittedName>
        <fullName evidence="2">Uncharacterized protein</fullName>
    </submittedName>
</protein>
<proteinExistence type="predicted"/>
<evidence type="ECO:0000256" key="1">
    <source>
        <dbReference type="SAM" id="MobiDB-lite"/>
    </source>
</evidence>
<accession>A0A834K3T9</accession>
<gene>
    <name evidence="2" type="ORF">HZH68_008108</name>
</gene>
<dbReference type="AlphaFoldDB" id="A0A834K3T9"/>
<evidence type="ECO:0000313" key="3">
    <source>
        <dbReference type="Proteomes" id="UP000617340"/>
    </source>
</evidence>
<organism evidence="2 3">
    <name type="scientific">Vespula germanica</name>
    <name type="common">German yellow jacket</name>
    <name type="synonym">Paravespula germanica</name>
    <dbReference type="NCBI Taxonomy" id="30212"/>
    <lineage>
        <taxon>Eukaryota</taxon>
        <taxon>Metazoa</taxon>
        <taxon>Ecdysozoa</taxon>
        <taxon>Arthropoda</taxon>
        <taxon>Hexapoda</taxon>
        <taxon>Insecta</taxon>
        <taxon>Pterygota</taxon>
        <taxon>Neoptera</taxon>
        <taxon>Endopterygota</taxon>
        <taxon>Hymenoptera</taxon>
        <taxon>Apocrita</taxon>
        <taxon>Aculeata</taxon>
        <taxon>Vespoidea</taxon>
        <taxon>Vespidae</taxon>
        <taxon>Vespinae</taxon>
        <taxon>Vespula</taxon>
    </lineage>
</organism>
<evidence type="ECO:0000313" key="2">
    <source>
        <dbReference type="EMBL" id="KAF7399516.1"/>
    </source>
</evidence>
<feature type="region of interest" description="Disordered" evidence="1">
    <location>
        <begin position="1"/>
        <end position="35"/>
    </location>
</feature>
<dbReference type="Proteomes" id="UP000617340">
    <property type="component" value="Unassembled WGS sequence"/>
</dbReference>
<name>A0A834K3T9_VESGE</name>
<dbReference type="EMBL" id="JACSDZ010000007">
    <property type="protein sequence ID" value="KAF7399516.1"/>
    <property type="molecule type" value="Genomic_DNA"/>
</dbReference>
<sequence>MHSSACLPRPIIAKQEDEENEEDEEDEEEEVSTFSPILWDSSIDRAREVDVSLESDVTSIGKYQEWTNVY</sequence>
<feature type="compositionally biased region" description="Acidic residues" evidence="1">
    <location>
        <begin position="16"/>
        <end position="31"/>
    </location>
</feature>
<comment type="caution">
    <text evidence="2">The sequence shown here is derived from an EMBL/GenBank/DDBJ whole genome shotgun (WGS) entry which is preliminary data.</text>
</comment>